<dbReference type="EMBL" id="KV423929">
    <property type="protein sequence ID" value="KZT60693.1"/>
    <property type="molecule type" value="Genomic_DNA"/>
</dbReference>
<protein>
    <recommendedName>
        <fullName evidence="10">Alpha-1,3-glucosyltransferase</fullName>
        <ecNumber evidence="10">2.4.1.-</ecNumber>
    </recommendedName>
</protein>
<keyword evidence="8 10" id="KW-1133">Transmembrane helix</keyword>
<evidence type="ECO:0000313" key="12">
    <source>
        <dbReference type="Proteomes" id="UP000076842"/>
    </source>
</evidence>
<accession>A0A165IKI5</accession>
<feature type="transmembrane region" description="Helical" evidence="10">
    <location>
        <begin position="319"/>
        <end position="340"/>
    </location>
</feature>
<feature type="transmembrane region" description="Helical" evidence="10">
    <location>
        <begin position="161"/>
        <end position="178"/>
    </location>
</feature>
<evidence type="ECO:0000256" key="8">
    <source>
        <dbReference type="ARBA" id="ARBA00022989"/>
    </source>
</evidence>
<dbReference type="AlphaFoldDB" id="A0A165IKI5"/>
<feature type="transmembrane region" description="Helical" evidence="10">
    <location>
        <begin position="458"/>
        <end position="476"/>
    </location>
</feature>
<feature type="transmembrane region" description="Helical" evidence="10">
    <location>
        <begin position="248"/>
        <end position="268"/>
    </location>
</feature>
<evidence type="ECO:0000256" key="10">
    <source>
        <dbReference type="RuleBase" id="RU363110"/>
    </source>
</evidence>
<dbReference type="Pfam" id="PF03155">
    <property type="entry name" value="Alg6_Alg8"/>
    <property type="match status" value="1"/>
</dbReference>
<evidence type="ECO:0000313" key="11">
    <source>
        <dbReference type="EMBL" id="KZT60693.1"/>
    </source>
</evidence>
<gene>
    <name evidence="11" type="ORF">CALCODRAFT_531628</name>
</gene>
<dbReference type="GO" id="GO:0005789">
    <property type="term" value="C:endoplasmic reticulum membrane"/>
    <property type="evidence" value="ECO:0007669"/>
    <property type="project" value="UniProtKB-SubCell"/>
</dbReference>
<keyword evidence="7 10" id="KW-0256">Endoplasmic reticulum</keyword>
<dbReference type="UniPathway" id="UPA00378"/>
<dbReference type="Proteomes" id="UP000076842">
    <property type="component" value="Unassembled WGS sequence"/>
</dbReference>
<feature type="transmembrane region" description="Helical" evidence="10">
    <location>
        <begin position="360"/>
        <end position="379"/>
    </location>
</feature>
<evidence type="ECO:0000256" key="1">
    <source>
        <dbReference type="ARBA" id="ARBA00004477"/>
    </source>
</evidence>
<dbReference type="InParanoid" id="A0A165IKI5"/>
<evidence type="ECO:0000256" key="3">
    <source>
        <dbReference type="ARBA" id="ARBA00008715"/>
    </source>
</evidence>
<feature type="transmembrane region" description="Helical" evidence="10">
    <location>
        <begin position="28"/>
        <end position="48"/>
    </location>
</feature>
<evidence type="ECO:0000256" key="2">
    <source>
        <dbReference type="ARBA" id="ARBA00004922"/>
    </source>
</evidence>
<keyword evidence="6 10" id="KW-0812">Transmembrane</keyword>
<evidence type="ECO:0000256" key="5">
    <source>
        <dbReference type="ARBA" id="ARBA00022679"/>
    </source>
</evidence>
<feature type="transmembrane region" description="Helical" evidence="10">
    <location>
        <begin position="507"/>
        <end position="526"/>
    </location>
</feature>
<name>A0A165IKI5_9BASI</name>
<sequence>MREREERFTSPARNWVRWMQRIGAGDRVTYVTLGSAALVRWMVALGGYSGQADAPMHGDYEAQRHWMELTLHLPPTKWYFYDLPYWGLDYPPITAYVSWVCGWIGSQINKDWFALEKSRGYESDSSRVFMRATVLALDLAIYVPCIVLFCRRWFAYRSRRTQELATITLLLQPALILIDHGHFQYNNVMLGLSLYAILCFREGKDLLGAAAFVCSMTFKQMALYYAPAVFGYLLGKCFWLGWREGRTLFLGLAVVSTLTLLSTLIPFLPPFAPFPETLLQVVHRIFPVARGLFEDKVSNFWCASDPIIHWRRRLSNEMLVRFSGIGTVGAAALPMLHLLRVSWGAGGRQQRNVASPALRLLPWAMFNSAMAFFLFSFQVHEKSILLPLMPLTLLLGDRGSEADDGDDTWEWGVLVNNMGVLTMWPLLSKDGQALNYFVLPLFWNYLIGYNPLRLSSGWFLRFLTLVCAVPCTYAMTHADPVQSSYTLIAILHIMEATVPPPQRYPDLWVVARVAVGCGVFGLAWLWGLRKQLEVGWGIGTFHAAPAPPRLQSKTK</sequence>
<dbReference type="FunCoup" id="A0A165IKI5">
    <property type="interactions" value="699"/>
</dbReference>
<dbReference type="EC" id="2.4.1.-" evidence="10"/>
<evidence type="ECO:0000256" key="9">
    <source>
        <dbReference type="ARBA" id="ARBA00023136"/>
    </source>
</evidence>
<proteinExistence type="inferred from homology"/>
<dbReference type="STRING" id="1353952.A0A165IKI5"/>
<evidence type="ECO:0000256" key="7">
    <source>
        <dbReference type="ARBA" id="ARBA00022824"/>
    </source>
</evidence>
<feature type="transmembrane region" description="Helical" evidence="10">
    <location>
        <begin position="222"/>
        <end position="242"/>
    </location>
</feature>
<dbReference type="PANTHER" id="PTHR12413">
    <property type="entry name" value="DOLICHYL GLYCOSYLTRANSFERASE"/>
    <property type="match status" value="1"/>
</dbReference>
<comment type="subcellular location">
    <subcellularLocation>
        <location evidence="1 10">Endoplasmic reticulum membrane</location>
        <topology evidence="1 10">Multi-pass membrane protein</topology>
    </subcellularLocation>
</comment>
<dbReference type="GO" id="GO:0042281">
    <property type="term" value="F:dolichyl pyrophosphate Man9GlcNAc2 alpha-1,3-glucosyltransferase activity"/>
    <property type="evidence" value="ECO:0007669"/>
    <property type="project" value="TreeGrafter"/>
</dbReference>
<evidence type="ECO:0000256" key="4">
    <source>
        <dbReference type="ARBA" id="ARBA00022676"/>
    </source>
</evidence>
<comment type="pathway">
    <text evidence="2 10">Protein modification; protein glycosylation.</text>
</comment>
<organism evidence="11 12">
    <name type="scientific">Calocera cornea HHB12733</name>
    <dbReference type="NCBI Taxonomy" id="1353952"/>
    <lineage>
        <taxon>Eukaryota</taxon>
        <taxon>Fungi</taxon>
        <taxon>Dikarya</taxon>
        <taxon>Basidiomycota</taxon>
        <taxon>Agaricomycotina</taxon>
        <taxon>Dacrymycetes</taxon>
        <taxon>Dacrymycetales</taxon>
        <taxon>Dacrymycetaceae</taxon>
        <taxon>Calocera</taxon>
    </lineage>
</organism>
<reference evidence="11 12" key="1">
    <citation type="journal article" date="2016" name="Mol. Biol. Evol.">
        <title>Comparative Genomics of Early-Diverging Mushroom-Forming Fungi Provides Insights into the Origins of Lignocellulose Decay Capabilities.</title>
        <authorList>
            <person name="Nagy L.G."/>
            <person name="Riley R."/>
            <person name="Tritt A."/>
            <person name="Adam C."/>
            <person name="Daum C."/>
            <person name="Floudas D."/>
            <person name="Sun H."/>
            <person name="Yadav J.S."/>
            <person name="Pangilinan J."/>
            <person name="Larsson K.H."/>
            <person name="Matsuura K."/>
            <person name="Barry K."/>
            <person name="Labutti K."/>
            <person name="Kuo R."/>
            <person name="Ohm R.A."/>
            <person name="Bhattacharya S.S."/>
            <person name="Shirouzu T."/>
            <person name="Yoshinaga Y."/>
            <person name="Martin F.M."/>
            <person name="Grigoriev I.V."/>
            <person name="Hibbett D.S."/>
        </authorList>
    </citation>
    <scope>NUCLEOTIDE SEQUENCE [LARGE SCALE GENOMIC DNA]</scope>
    <source>
        <strain evidence="11 12">HHB12733</strain>
    </source>
</reference>
<keyword evidence="12" id="KW-1185">Reference proteome</keyword>
<dbReference type="OrthoDB" id="5589195at2759"/>
<dbReference type="PANTHER" id="PTHR12413:SF1">
    <property type="entry name" value="DOLICHYL PYROPHOSPHATE MAN9GLCNAC2 ALPHA-1,3-GLUCOSYLTRANSFERASE"/>
    <property type="match status" value="1"/>
</dbReference>
<keyword evidence="9 10" id="KW-0472">Membrane</keyword>
<evidence type="ECO:0000256" key="6">
    <source>
        <dbReference type="ARBA" id="ARBA00022692"/>
    </source>
</evidence>
<feature type="transmembrane region" description="Helical" evidence="10">
    <location>
        <begin position="433"/>
        <end position="452"/>
    </location>
</feature>
<keyword evidence="4 10" id="KW-0328">Glycosyltransferase</keyword>
<feature type="transmembrane region" description="Helical" evidence="10">
    <location>
        <begin position="128"/>
        <end position="149"/>
    </location>
</feature>
<keyword evidence="5 10" id="KW-0808">Transferase</keyword>
<dbReference type="InterPro" id="IPR004856">
    <property type="entry name" value="Glyco_trans_ALG6/ALG8"/>
</dbReference>
<comment type="similarity">
    <text evidence="3 10">Belongs to the ALG6/ALG8 glucosyltransferase family.</text>
</comment>